<comment type="similarity">
    <text evidence="6">Belongs to the Pal lipoprotein family.</text>
</comment>
<dbReference type="Pfam" id="PF00691">
    <property type="entry name" value="OmpA"/>
    <property type="match status" value="1"/>
</dbReference>
<dbReference type="PROSITE" id="PS51123">
    <property type="entry name" value="OMPA_2"/>
    <property type="match status" value="1"/>
</dbReference>
<evidence type="ECO:0000256" key="4">
    <source>
        <dbReference type="ARBA" id="ARBA00023237"/>
    </source>
</evidence>
<keyword evidence="9" id="KW-1185">Reference proteome</keyword>
<gene>
    <name evidence="6" type="primary">pal</name>
    <name evidence="8" type="ORF">SHALO_0688</name>
</gene>
<keyword evidence="4 6" id="KW-0998">Cell outer membrane</keyword>
<dbReference type="KEGG" id="shal:SHALO_0688"/>
<dbReference type="GO" id="GO:0009279">
    <property type="term" value="C:cell outer membrane"/>
    <property type="evidence" value="ECO:0007669"/>
    <property type="project" value="UniProtKB-SubCell"/>
</dbReference>
<keyword evidence="3 6" id="KW-0564">Palmitate</keyword>
<sequence length="167" mass="18034">MGKLALTSLAVAVLVLTGCSQKSPEVDMTKGTSDTKGASTNDGMSALQKLIASLEANSKTIYFDFDKYTVRKDQQANIDANAALFNSAEAKSFSIKVEGNCDEFGTDEYNYALGLKRAKSVKDGLVAKGMVADRVTVVSYGESNPACTEHNKDCWSKNRRAEFKVLP</sequence>
<dbReference type="PANTHER" id="PTHR30329">
    <property type="entry name" value="STATOR ELEMENT OF FLAGELLAR MOTOR COMPLEX"/>
    <property type="match status" value="1"/>
</dbReference>
<evidence type="ECO:0000313" key="8">
    <source>
        <dbReference type="EMBL" id="AOO64471.1"/>
    </source>
</evidence>
<dbReference type="HAMAP" id="MF_02204">
    <property type="entry name" value="Pal"/>
    <property type="match status" value="1"/>
</dbReference>
<dbReference type="InterPro" id="IPR050330">
    <property type="entry name" value="Bact_OuterMem_StrucFunc"/>
</dbReference>
<dbReference type="SUPFAM" id="SSF103088">
    <property type="entry name" value="OmpA-like"/>
    <property type="match status" value="1"/>
</dbReference>
<dbReference type="PANTHER" id="PTHR30329:SF21">
    <property type="entry name" value="LIPOPROTEIN YIAD-RELATED"/>
    <property type="match status" value="1"/>
</dbReference>
<evidence type="ECO:0000259" key="7">
    <source>
        <dbReference type="PROSITE" id="PS51123"/>
    </source>
</evidence>
<dbReference type="PRINTS" id="PR01021">
    <property type="entry name" value="OMPADOMAIN"/>
</dbReference>
<dbReference type="GO" id="GO:0051301">
    <property type="term" value="P:cell division"/>
    <property type="evidence" value="ECO:0007669"/>
    <property type="project" value="InterPro"/>
</dbReference>
<dbReference type="RefSeq" id="WP_069477375.1">
    <property type="nucleotide sequence ID" value="NZ_CP017111.1"/>
</dbReference>
<dbReference type="CDD" id="cd07185">
    <property type="entry name" value="OmpA_C-like"/>
    <property type="match status" value="1"/>
</dbReference>
<dbReference type="InterPro" id="IPR006664">
    <property type="entry name" value="OMP_bac"/>
</dbReference>
<accession>A0A1D7THJ9</accession>
<dbReference type="EMBL" id="CP017111">
    <property type="protein sequence ID" value="AOO64471.1"/>
    <property type="molecule type" value="Genomic_DNA"/>
</dbReference>
<comment type="subcellular location">
    <subcellularLocation>
        <location evidence="6">Cell outer membrane</location>
        <topology evidence="6">Lipid-anchor</topology>
    </subcellularLocation>
</comment>
<dbReference type="InterPro" id="IPR036737">
    <property type="entry name" value="OmpA-like_sf"/>
</dbReference>
<proteinExistence type="inferred from homology"/>
<dbReference type="Gene3D" id="3.30.1330.60">
    <property type="entry name" value="OmpA-like domain"/>
    <property type="match status" value="1"/>
</dbReference>
<evidence type="ECO:0000313" key="9">
    <source>
        <dbReference type="Proteomes" id="UP000094609"/>
    </source>
</evidence>
<keyword evidence="5 6" id="KW-0449">Lipoprotein</keyword>
<dbReference type="AlphaFoldDB" id="A0A1D7THJ9"/>
<dbReference type="Proteomes" id="UP000094609">
    <property type="component" value="Chromosome"/>
</dbReference>
<organism evidence="8 9">
    <name type="scientific">Sulfurospirillum halorespirans DSM 13726</name>
    <dbReference type="NCBI Taxonomy" id="1193502"/>
    <lineage>
        <taxon>Bacteria</taxon>
        <taxon>Pseudomonadati</taxon>
        <taxon>Campylobacterota</taxon>
        <taxon>Epsilonproteobacteria</taxon>
        <taxon>Campylobacterales</taxon>
        <taxon>Sulfurospirillaceae</taxon>
        <taxon>Sulfurospirillum</taxon>
    </lineage>
</organism>
<evidence type="ECO:0000256" key="3">
    <source>
        <dbReference type="ARBA" id="ARBA00023139"/>
    </source>
</evidence>
<keyword evidence="1 6" id="KW-0732">Signal</keyword>
<evidence type="ECO:0000256" key="6">
    <source>
        <dbReference type="HAMAP-Rule" id="MF_02204"/>
    </source>
</evidence>
<dbReference type="PATRIC" id="fig|1193502.14.peg.692"/>
<evidence type="ECO:0000256" key="1">
    <source>
        <dbReference type="ARBA" id="ARBA00022729"/>
    </source>
</evidence>
<keyword evidence="2 6" id="KW-0472">Membrane</keyword>
<feature type="domain" description="OmpA-like" evidence="7">
    <location>
        <begin position="50"/>
        <end position="167"/>
    </location>
</feature>
<evidence type="ECO:0000256" key="5">
    <source>
        <dbReference type="ARBA" id="ARBA00023288"/>
    </source>
</evidence>
<dbReference type="STRING" id="1193502.SHALO_0688"/>
<dbReference type="InterPro" id="IPR039001">
    <property type="entry name" value="Pal"/>
</dbReference>
<dbReference type="PROSITE" id="PS51257">
    <property type="entry name" value="PROKAR_LIPOPROTEIN"/>
    <property type="match status" value="1"/>
</dbReference>
<reference evidence="9" key="1">
    <citation type="submission" date="2016-08" db="EMBL/GenBank/DDBJ databases">
        <title>Complete genome sequence of the organohalide-respiring Epsilonproteobacterium Sulfurospirillum halorespirans.</title>
        <authorList>
            <person name="Goris T."/>
            <person name="Zimmermann J."/>
            <person name="Schenz B."/>
            <person name="Lemos M."/>
            <person name="Hackermueller J."/>
            <person name="Diekert G."/>
        </authorList>
    </citation>
    <scope>NUCLEOTIDE SEQUENCE [LARGE SCALE GENOMIC DNA]</scope>
    <source>
        <strain>DSM 13726</strain>
        <strain evidence="9">PCE-M2</strain>
    </source>
</reference>
<dbReference type="InterPro" id="IPR006665">
    <property type="entry name" value="OmpA-like"/>
</dbReference>
<evidence type="ECO:0000256" key="2">
    <source>
        <dbReference type="ARBA" id="ARBA00023136"/>
    </source>
</evidence>
<name>A0A1D7THJ9_9BACT</name>
<protein>
    <recommendedName>
        <fullName evidence="6">Peptidoglycan-associated lipoprotein</fullName>
        <shortName evidence="6">PAL</shortName>
    </recommendedName>
</protein>